<feature type="chain" id="PRO_5040758976" evidence="1">
    <location>
        <begin position="27"/>
        <end position="262"/>
    </location>
</feature>
<keyword evidence="1" id="KW-0732">Signal</keyword>
<feature type="signal peptide" evidence="1">
    <location>
        <begin position="1"/>
        <end position="26"/>
    </location>
</feature>
<dbReference type="PANTHER" id="PTHR37017">
    <property type="entry name" value="AB HYDROLASE-1 DOMAIN-CONTAINING PROTEIN-RELATED"/>
    <property type="match status" value="1"/>
</dbReference>
<dbReference type="Pfam" id="PF12697">
    <property type="entry name" value="Abhydrolase_6"/>
    <property type="match status" value="1"/>
</dbReference>
<proteinExistence type="predicted"/>
<protein>
    <submittedName>
        <fullName evidence="3">Alpha/beta hydrolase</fullName>
    </submittedName>
</protein>
<dbReference type="InterPro" id="IPR052897">
    <property type="entry name" value="Sec-Metab_Biosynth_Hydrolase"/>
</dbReference>
<sequence>MRLLRRIAVLVTAFAALATLPAAAQAAKPTVVLVHGAFADASGWYGVQTILEDKGYKVVSPPNPLRGVSADSAYIKSVLSQISGPIVLVGHSYGGMVITNAATGNANVKALVYIAAYAPDAGDTVLTLSALGKQGQIGPATLDIKNFPNPDGSIGQEGTIKLNVFHEIFAADLSKKLARNMSLAQRPASLVALGEPSGPPAWKTIPSYYMIAGADKAIGADAEKAMAKRISPKKTVTVKGASHVVFISQPKTTADFILQAAK</sequence>
<dbReference type="EMBL" id="JAPDOD010000006">
    <property type="protein sequence ID" value="MDA0160730.1"/>
    <property type="molecule type" value="Genomic_DNA"/>
</dbReference>
<dbReference type="Proteomes" id="UP001149140">
    <property type="component" value="Unassembled WGS sequence"/>
</dbReference>
<dbReference type="SUPFAM" id="SSF53474">
    <property type="entry name" value="alpha/beta-Hydrolases"/>
    <property type="match status" value="1"/>
</dbReference>
<feature type="domain" description="AB hydrolase-1" evidence="2">
    <location>
        <begin position="31"/>
        <end position="255"/>
    </location>
</feature>
<evidence type="ECO:0000313" key="3">
    <source>
        <dbReference type="EMBL" id="MDA0160730.1"/>
    </source>
</evidence>
<name>A0A9X3MT46_9ACTN</name>
<comment type="caution">
    <text evidence="3">The sequence shown here is derived from an EMBL/GenBank/DDBJ whole genome shotgun (WGS) entry which is preliminary data.</text>
</comment>
<dbReference type="AlphaFoldDB" id="A0A9X3MT46"/>
<dbReference type="RefSeq" id="WP_270039728.1">
    <property type="nucleotide sequence ID" value="NZ_JAPDOD010000006.1"/>
</dbReference>
<dbReference type="PANTHER" id="PTHR37017:SF11">
    <property type="entry name" value="ESTERASE_LIPASE_THIOESTERASE DOMAIN-CONTAINING PROTEIN"/>
    <property type="match status" value="1"/>
</dbReference>
<evidence type="ECO:0000313" key="4">
    <source>
        <dbReference type="Proteomes" id="UP001149140"/>
    </source>
</evidence>
<organism evidence="3 4">
    <name type="scientific">Solirubrobacter ginsenosidimutans</name>
    <dbReference type="NCBI Taxonomy" id="490573"/>
    <lineage>
        <taxon>Bacteria</taxon>
        <taxon>Bacillati</taxon>
        <taxon>Actinomycetota</taxon>
        <taxon>Thermoleophilia</taxon>
        <taxon>Solirubrobacterales</taxon>
        <taxon>Solirubrobacteraceae</taxon>
        <taxon>Solirubrobacter</taxon>
    </lineage>
</organism>
<accession>A0A9X3MT46</accession>
<dbReference type="Gene3D" id="3.40.50.1820">
    <property type="entry name" value="alpha/beta hydrolase"/>
    <property type="match status" value="1"/>
</dbReference>
<keyword evidence="4" id="KW-1185">Reference proteome</keyword>
<evidence type="ECO:0000256" key="1">
    <source>
        <dbReference type="SAM" id="SignalP"/>
    </source>
</evidence>
<dbReference type="InterPro" id="IPR029058">
    <property type="entry name" value="AB_hydrolase_fold"/>
</dbReference>
<dbReference type="InterPro" id="IPR000073">
    <property type="entry name" value="AB_hydrolase_1"/>
</dbReference>
<evidence type="ECO:0000259" key="2">
    <source>
        <dbReference type="Pfam" id="PF12697"/>
    </source>
</evidence>
<reference evidence="3" key="1">
    <citation type="submission" date="2022-10" db="EMBL/GenBank/DDBJ databases">
        <title>The WGS of Solirubrobacter ginsenosidimutans DSM 21036.</title>
        <authorList>
            <person name="Jiang Z."/>
        </authorList>
    </citation>
    <scope>NUCLEOTIDE SEQUENCE</scope>
    <source>
        <strain evidence="3">DSM 21036</strain>
    </source>
</reference>
<gene>
    <name evidence="3" type="ORF">OM076_10675</name>
</gene>
<dbReference type="GO" id="GO:0016787">
    <property type="term" value="F:hydrolase activity"/>
    <property type="evidence" value="ECO:0007669"/>
    <property type="project" value="UniProtKB-KW"/>
</dbReference>
<keyword evidence="3" id="KW-0378">Hydrolase</keyword>